<feature type="transmembrane region" description="Helical" evidence="1">
    <location>
        <begin position="114"/>
        <end position="135"/>
    </location>
</feature>
<dbReference type="EMBL" id="CAJVCH010115387">
    <property type="protein sequence ID" value="CAG7724919.1"/>
    <property type="molecule type" value="Genomic_DNA"/>
</dbReference>
<dbReference type="PROSITE" id="PS50267">
    <property type="entry name" value="NA_NEUROTRAN_SYMP_3"/>
    <property type="match status" value="1"/>
</dbReference>
<gene>
    <name evidence="2" type="ORF">AFUS01_LOCUS13910</name>
</gene>
<feature type="transmembrane region" description="Helical" evidence="1">
    <location>
        <begin position="554"/>
        <end position="580"/>
    </location>
</feature>
<reference evidence="2" key="1">
    <citation type="submission" date="2021-06" db="EMBL/GenBank/DDBJ databases">
        <authorList>
            <person name="Hodson N. C."/>
            <person name="Mongue J. A."/>
            <person name="Jaron S. K."/>
        </authorList>
    </citation>
    <scope>NUCLEOTIDE SEQUENCE</scope>
</reference>
<keyword evidence="1" id="KW-0812">Transmembrane</keyword>
<comment type="caution">
    <text evidence="2">The sequence shown here is derived from an EMBL/GenBank/DDBJ whole genome shotgun (WGS) entry which is preliminary data.</text>
</comment>
<dbReference type="PANTHER" id="PTHR11616">
    <property type="entry name" value="SODIUM/CHLORIDE DEPENDENT TRANSPORTER"/>
    <property type="match status" value="1"/>
</dbReference>
<dbReference type="GO" id="GO:0015179">
    <property type="term" value="F:L-amino acid transmembrane transporter activity"/>
    <property type="evidence" value="ECO:0007669"/>
    <property type="project" value="TreeGrafter"/>
</dbReference>
<evidence type="ECO:0000256" key="1">
    <source>
        <dbReference type="SAM" id="Phobius"/>
    </source>
</evidence>
<sequence length="972" mass="110263">MKRYFGSEWSVPSLSLWSLSSSFAHKQSESLNLKGSILNPLLNESKLYVRLAVYCITINAMTVFRFPEQVYRYGGSIIVAYVIIMVLLMQPIVYSELLLGQMYFRKLPTRSPRYIFGKMTTAIKFTSAILVLLFVPNQSIFQHFGNTLLDFNKSSTLLKWCTCNSVSWAAFQKFGLAEVEELTNHSTACIDRNNFGDINPISELTLNLSDTNDPNQMIVTKPEAAPSLFLREHVLNMPFRLQGEVHFWGTVNWKLLLAGFGYAVILIYFTLENRFLQCVSKILLWAAILVFPVTLVGLLIFQLNTSGRVELMMQFVSFNWEDFRRIEIWQEALHLAVITTSVGFGLHTTVSSSTRMSYRKYYNLSWMFVILVTATCLISTLVFFAEIELFLTVFTRSTYTKDIISQYPGISTVLFPSIFCHFNSSMLMKSLYGMFYVIKSIAFCYFQIIAVESVFRTLSNNKILDSDRKIFRFCIKALIIIFMQVIMILPYSIQGTEKLLHSSFLLDGLLPMLLLTLLKIGYMSVYKSVNAFEEDLYLSYRLKLSNMFKYQIKYFFTFALLLASTSVLLWRGGSWLIYLYKQKFPSLLCKDWPVLYGLVLNVLPILAFLCTVIWEVCLSNWKKSLKGSHGIPRVKKMRDPLKTWQQEVRSNAYTSSEMSARSTATVNTSRLRSPSKFTTLDYNKIDLEGNSTGHCSIQLSTRLFPTPPLVTSDKTSNDDPLKRKNKSIETKLEYLDLHSKLSRISSCKHSSTKRKSTRHRVFRQIRRRRLPLPLEWSPGGLGDFSLYNVHLNGKPPGPDSIYSNESGVPASIRFFLPSLATPLAEADDSICDYDLPPPPNFLLHECTNGSNNALSSTTNQGGIYPEFHGTIDSNSPESSHQEVISALAELDGALNESQGGQSPESSPIPPVLKFNFGDLVSPSVANELNKYFGSTSPISQSQDDLNHSFLSNDFCDGSSACHSFLFTNENQL</sequence>
<keyword evidence="1" id="KW-1133">Transmembrane helix</keyword>
<feature type="transmembrane region" description="Helical" evidence="1">
    <location>
        <begin position="282"/>
        <end position="303"/>
    </location>
</feature>
<feature type="transmembrane region" description="Helical" evidence="1">
    <location>
        <begin position="470"/>
        <end position="492"/>
    </location>
</feature>
<dbReference type="GO" id="GO:0005283">
    <property type="term" value="F:amino acid:sodium symporter activity"/>
    <property type="evidence" value="ECO:0007669"/>
    <property type="project" value="TreeGrafter"/>
</dbReference>
<keyword evidence="1" id="KW-0472">Membrane</keyword>
<keyword evidence="3" id="KW-1185">Reference proteome</keyword>
<dbReference type="GO" id="GO:0005886">
    <property type="term" value="C:plasma membrane"/>
    <property type="evidence" value="ECO:0007669"/>
    <property type="project" value="TreeGrafter"/>
</dbReference>
<organism evidence="2 3">
    <name type="scientific">Allacma fusca</name>
    <dbReference type="NCBI Taxonomy" id="39272"/>
    <lineage>
        <taxon>Eukaryota</taxon>
        <taxon>Metazoa</taxon>
        <taxon>Ecdysozoa</taxon>
        <taxon>Arthropoda</taxon>
        <taxon>Hexapoda</taxon>
        <taxon>Collembola</taxon>
        <taxon>Symphypleona</taxon>
        <taxon>Sminthuridae</taxon>
        <taxon>Allacma</taxon>
    </lineage>
</organism>
<feature type="transmembrane region" description="Helical" evidence="1">
    <location>
        <begin position="361"/>
        <end position="384"/>
    </location>
</feature>
<dbReference type="GO" id="GO:0089718">
    <property type="term" value="P:amino acid import across plasma membrane"/>
    <property type="evidence" value="ECO:0007669"/>
    <property type="project" value="TreeGrafter"/>
</dbReference>
<feature type="transmembrane region" description="Helical" evidence="1">
    <location>
        <begin position="592"/>
        <end position="614"/>
    </location>
</feature>
<dbReference type="InterPro" id="IPR000175">
    <property type="entry name" value="Na/ntran_symport"/>
</dbReference>
<feature type="transmembrane region" description="Helical" evidence="1">
    <location>
        <begin position="431"/>
        <end position="450"/>
    </location>
</feature>
<dbReference type="AlphaFoldDB" id="A0A8J2JR62"/>
<feature type="transmembrane region" description="Helical" evidence="1">
    <location>
        <begin position="247"/>
        <end position="270"/>
    </location>
</feature>
<feature type="transmembrane region" description="Helical" evidence="1">
    <location>
        <begin position="73"/>
        <end position="94"/>
    </location>
</feature>
<dbReference type="PANTHER" id="PTHR11616:SF295">
    <property type="entry name" value="SODIUM: NEUROTRANSMITTER SYMPORTER FAMILY"/>
    <property type="match status" value="1"/>
</dbReference>
<accession>A0A8J2JR62</accession>
<name>A0A8J2JR62_9HEXA</name>
<feature type="transmembrane region" description="Helical" evidence="1">
    <location>
        <begin position="504"/>
        <end position="525"/>
    </location>
</feature>
<feature type="transmembrane region" description="Helical" evidence="1">
    <location>
        <begin position="48"/>
        <end position="66"/>
    </location>
</feature>
<protein>
    <submittedName>
        <fullName evidence="2">Uncharacterized protein</fullName>
    </submittedName>
</protein>
<proteinExistence type="predicted"/>
<dbReference type="Proteomes" id="UP000708208">
    <property type="component" value="Unassembled WGS sequence"/>
</dbReference>
<evidence type="ECO:0000313" key="3">
    <source>
        <dbReference type="Proteomes" id="UP000708208"/>
    </source>
</evidence>
<evidence type="ECO:0000313" key="2">
    <source>
        <dbReference type="EMBL" id="CAG7724919.1"/>
    </source>
</evidence>